<reference evidence="1 2" key="1">
    <citation type="submission" date="2018-02" db="EMBL/GenBank/DDBJ databases">
        <title>Solimicrobium silvestre gen. nov., sp. nov., isolated from alpine forest soil.</title>
        <authorList>
            <person name="Margesin R."/>
            <person name="Albuquerque L."/>
            <person name="Zhang D.-C."/>
            <person name="Froufe H.J.C."/>
            <person name="Severino R."/>
            <person name="Roxo I."/>
            <person name="Egas C."/>
            <person name="Da Costa M.S."/>
        </authorList>
    </citation>
    <scope>NUCLEOTIDE SEQUENCE [LARGE SCALE GENOMIC DNA]</scope>
    <source>
        <strain evidence="1 2">S20-91</strain>
    </source>
</reference>
<dbReference type="EMBL" id="PUGF01000012">
    <property type="protein sequence ID" value="PRC92632.1"/>
    <property type="molecule type" value="Genomic_DNA"/>
</dbReference>
<gene>
    <name evidence="1" type="ORF">S2091_2687</name>
</gene>
<evidence type="ECO:0000313" key="1">
    <source>
        <dbReference type="EMBL" id="PRC92632.1"/>
    </source>
</evidence>
<keyword evidence="2" id="KW-1185">Reference proteome</keyword>
<evidence type="ECO:0000313" key="2">
    <source>
        <dbReference type="Proteomes" id="UP000237839"/>
    </source>
</evidence>
<dbReference type="GO" id="GO:0006259">
    <property type="term" value="P:DNA metabolic process"/>
    <property type="evidence" value="ECO:0007669"/>
    <property type="project" value="InterPro"/>
</dbReference>
<name>A0A2S9GY37_9BURK</name>
<comment type="caution">
    <text evidence="1">The sequence shown here is derived from an EMBL/GenBank/DDBJ whole genome shotgun (WGS) entry which is preliminary data.</text>
</comment>
<dbReference type="Pfam" id="PF03837">
    <property type="entry name" value="RecT"/>
    <property type="match status" value="1"/>
</dbReference>
<dbReference type="Proteomes" id="UP000237839">
    <property type="component" value="Unassembled WGS sequence"/>
</dbReference>
<protein>
    <submittedName>
        <fullName evidence="1">RecT family</fullName>
    </submittedName>
</protein>
<dbReference type="OrthoDB" id="6154571at2"/>
<dbReference type="GO" id="GO:0003677">
    <property type="term" value="F:DNA binding"/>
    <property type="evidence" value="ECO:0007669"/>
    <property type="project" value="InterPro"/>
</dbReference>
<accession>A0A2S9GY37</accession>
<sequence length="323" mass="35517">MNEITEVVNQESDLNIVPSSSGALILDAASMDSMYRMAEIMAKGKSTIPDHLKGNVGDCMAIVMQSIQWKMNPFAVAQKTHTVNGILGYEGQLVNAVIQSSGVTESRFAYEWFGDWAKIIGKTKVIDMPAKDGKKAYQFRVPNSTLEDELGLGIRVSAILKGEIEPRVLELLLVQASVRNSPLWASDPKQQLAYLAVKRWARLFSPDVILGVYTPDEFDTSPQKPQSRNMGTADVVEPNVDMPTLLASAQATKTDDEALNFWKANNQLLIKHPTHHAEFKKVIAEHRTDLAAKEAKRTIDNTATQGSASFVDAMNNAESKEAA</sequence>
<dbReference type="RefSeq" id="WP_105532447.1">
    <property type="nucleotide sequence ID" value="NZ_PUGF01000012.1"/>
</dbReference>
<dbReference type="AlphaFoldDB" id="A0A2S9GY37"/>
<proteinExistence type="predicted"/>
<dbReference type="InterPro" id="IPR018330">
    <property type="entry name" value="RecT_fam"/>
</dbReference>
<organism evidence="1 2">
    <name type="scientific">Solimicrobium silvestre</name>
    <dbReference type="NCBI Taxonomy" id="2099400"/>
    <lineage>
        <taxon>Bacteria</taxon>
        <taxon>Pseudomonadati</taxon>
        <taxon>Pseudomonadota</taxon>
        <taxon>Betaproteobacteria</taxon>
        <taxon>Burkholderiales</taxon>
        <taxon>Oxalobacteraceae</taxon>
        <taxon>Solimicrobium</taxon>
    </lineage>
</organism>